<dbReference type="Proteomes" id="UP000245626">
    <property type="component" value="Unassembled WGS sequence"/>
</dbReference>
<reference evidence="1 2" key="1">
    <citation type="journal article" date="2018" name="Mol. Biol. Evol.">
        <title>Broad Genomic Sampling Reveals a Smut Pathogenic Ancestry of the Fungal Clade Ustilaginomycotina.</title>
        <authorList>
            <person name="Kijpornyongpan T."/>
            <person name="Mondo S.J."/>
            <person name="Barry K."/>
            <person name="Sandor L."/>
            <person name="Lee J."/>
            <person name="Lipzen A."/>
            <person name="Pangilinan J."/>
            <person name="LaButti K."/>
            <person name="Hainaut M."/>
            <person name="Henrissat B."/>
            <person name="Grigoriev I.V."/>
            <person name="Spatafora J.W."/>
            <person name="Aime M.C."/>
        </authorList>
    </citation>
    <scope>NUCLEOTIDE SEQUENCE [LARGE SCALE GENOMIC DNA]</scope>
    <source>
        <strain evidence="1 2">SA 807</strain>
    </source>
</reference>
<gene>
    <name evidence="1" type="ORF">IE53DRAFT_401363</name>
</gene>
<keyword evidence="2" id="KW-1185">Reference proteome</keyword>
<protein>
    <submittedName>
        <fullName evidence="1">Uncharacterized protein</fullName>
    </submittedName>
</protein>
<sequence>MEDAKNADLVSGGGEERGIKFGLVSVGNMGAPLGGILTSFGHRVASPLSERSEASRRRALDFGIEDCHDLESLIRGDGEGDWQGGADIFLSILPPSQAVDICERVAKLSEEKEEQEEEGALQGESKRRSRERIFVDLNAISPQTSERIKQRIESVKAKGGEGVWKYVDGSIIGLPPRWDDEKAKGGAEGSERGGSGSPPTFCPTIYLSSPDQDVLERLGAILSKAHWKVRVIRAPGEDDQDGQHQHRRVSSSGPSGGGESKALKLCNSAFLKGLMGIGASSVLAVALTEVLNSTYPGVLDFLSEQLPNVAPKSYRFGGEMLEIEDFFSSMLTSSAAANGDGRKEGRRVERGKEISQLWRSMARVFDNIAEMVEEEERQHQDAEEGGRLTTRQVLESWSKAGREILEE</sequence>
<accession>A0ACD0NPQ0</accession>
<dbReference type="EMBL" id="KZ820338">
    <property type="protein sequence ID" value="PWN47786.1"/>
    <property type="molecule type" value="Genomic_DNA"/>
</dbReference>
<evidence type="ECO:0000313" key="1">
    <source>
        <dbReference type="EMBL" id="PWN47786.1"/>
    </source>
</evidence>
<evidence type="ECO:0000313" key="2">
    <source>
        <dbReference type="Proteomes" id="UP000245626"/>
    </source>
</evidence>
<proteinExistence type="predicted"/>
<organism evidence="1 2">
    <name type="scientific">Violaceomyces palustris</name>
    <dbReference type="NCBI Taxonomy" id="1673888"/>
    <lineage>
        <taxon>Eukaryota</taxon>
        <taxon>Fungi</taxon>
        <taxon>Dikarya</taxon>
        <taxon>Basidiomycota</taxon>
        <taxon>Ustilaginomycotina</taxon>
        <taxon>Ustilaginomycetes</taxon>
        <taxon>Violaceomycetales</taxon>
        <taxon>Violaceomycetaceae</taxon>
        <taxon>Violaceomyces</taxon>
    </lineage>
</organism>
<name>A0ACD0NPQ0_9BASI</name>